<dbReference type="PROSITE" id="PS50043">
    <property type="entry name" value="HTH_LUXR_2"/>
    <property type="match status" value="1"/>
</dbReference>
<dbReference type="PANTHER" id="PTHR44688">
    <property type="entry name" value="DNA-BINDING TRANSCRIPTIONAL ACTIVATOR DEVR_DOSR"/>
    <property type="match status" value="1"/>
</dbReference>
<evidence type="ECO:0000259" key="4">
    <source>
        <dbReference type="PROSITE" id="PS50043"/>
    </source>
</evidence>
<evidence type="ECO:0000313" key="6">
    <source>
        <dbReference type="Proteomes" id="UP000249566"/>
    </source>
</evidence>
<dbReference type="Gene3D" id="1.10.10.10">
    <property type="entry name" value="Winged helix-like DNA-binding domain superfamily/Winged helix DNA-binding domain"/>
    <property type="match status" value="1"/>
</dbReference>
<keyword evidence="1" id="KW-0805">Transcription regulation</keyword>
<gene>
    <name evidence="5" type="ORF">NCTC12272_02005</name>
</gene>
<dbReference type="AlphaFoldDB" id="A0AAX2IWV5"/>
<dbReference type="GO" id="GO:0003677">
    <property type="term" value="F:DNA binding"/>
    <property type="evidence" value="ECO:0007669"/>
    <property type="project" value="UniProtKB-KW"/>
</dbReference>
<reference evidence="5 6" key="1">
    <citation type="submission" date="2018-06" db="EMBL/GenBank/DDBJ databases">
        <authorList>
            <consortium name="Pathogen Informatics"/>
            <person name="Doyle S."/>
        </authorList>
    </citation>
    <scope>NUCLEOTIDE SEQUENCE [LARGE SCALE GENOMIC DNA]</scope>
    <source>
        <strain evidence="5 6">NCTC12272</strain>
    </source>
</reference>
<dbReference type="Pfam" id="PF00196">
    <property type="entry name" value="GerE"/>
    <property type="match status" value="1"/>
</dbReference>
<evidence type="ECO:0000256" key="3">
    <source>
        <dbReference type="ARBA" id="ARBA00023163"/>
    </source>
</evidence>
<dbReference type="InterPro" id="IPR035965">
    <property type="entry name" value="PAS-like_dom_sf"/>
</dbReference>
<dbReference type="InterPro" id="IPR000792">
    <property type="entry name" value="Tscrpt_reg_LuxR_C"/>
</dbReference>
<dbReference type="InterPro" id="IPR013656">
    <property type="entry name" value="PAS_4"/>
</dbReference>
<name>A0AAX2IWV5_LEGPN</name>
<evidence type="ECO:0000256" key="1">
    <source>
        <dbReference type="ARBA" id="ARBA00023015"/>
    </source>
</evidence>
<dbReference type="RefSeq" id="WP_027222122.1">
    <property type="nucleotide sequence ID" value="NZ_CAAAIJ010000001.1"/>
</dbReference>
<feature type="domain" description="HTH luxR-type" evidence="4">
    <location>
        <begin position="140"/>
        <end position="205"/>
    </location>
</feature>
<dbReference type="Gene3D" id="3.30.450.20">
    <property type="entry name" value="PAS domain"/>
    <property type="match status" value="1"/>
</dbReference>
<dbReference type="Pfam" id="PF08448">
    <property type="entry name" value="PAS_4"/>
    <property type="match status" value="1"/>
</dbReference>
<dbReference type="PROSITE" id="PS00622">
    <property type="entry name" value="HTH_LUXR_1"/>
    <property type="match status" value="1"/>
</dbReference>
<dbReference type="SUPFAM" id="SSF55785">
    <property type="entry name" value="PYP-like sensor domain (PAS domain)"/>
    <property type="match status" value="1"/>
</dbReference>
<dbReference type="CDD" id="cd06170">
    <property type="entry name" value="LuxR_C_like"/>
    <property type="match status" value="1"/>
</dbReference>
<dbReference type="EMBL" id="LS483412">
    <property type="protein sequence ID" value="SQG90800.1"/>
    <property type="molecule type" value="Genomic_DNA"/>
</dbReference>
<sequence>MLAPEISLLDYLPGYIGWKDLNRNYLGANKALLELKGFRDVEELAGKTDEELSPWAIEENKIFQQQDLCVLNGEKVATVHFDSKTSQVFLLEKCPLTHEDNKVTGLIYYCHPYPKNEIFRVLRQFDDKLHLSPHYYTLNDNKNIYGLTDREHECVFLLIRGKSAKEIGALLSLSKRTIESYIENIKNKMDCRNKAEILVKAILNDYHNYIPARLNQVAIIKSL</sequence>
<evidence type="ECO:0000313" key="5">
    <source>
        <dbReference type="EMBL" id="SQG90800.1"/>
    </source>
</evidence>
<dbReference type="GO" id="GO:0006355">
    <property type="term" value="P:regulation of DNA-templated transcription"/>
    <property type="evidence" value="ECO:0007669"/>
    <property type="project" value="InterPro"/>
</dbReference>
<evidence type="ECO:0000256" key="2">
    <source>
        <dbReference type="ARBA" id="ARBA00023125"/>
    </source>
</evidence>
<dbReference type="SUPFAM" id="SSF46894">
    <property type="entry name" value="C-terminal effector domain of the bipartite response regulators"/>
    <property type="match status" value="1"/>
</dbReference>
<keyword evidence="3" id="KW-0804">Transcription</keyword>
<dbReference type="InterPro" id="IPR036388">
    <property type="entry name" value="WH-like_DNA-bd_sf"/>
</dbReference>
<dbReference type="PRINTS" id="PR00038">
    <property type="entry name" value="HTHLUXR"/>
</dbReference>
<dbReference type="SMART" id="SM00421">
    <property type="entry name" value="HTH_LUXR"/>
    <property type="match status" value="1"/>
</dbReference>
<organism evidence="5 6">
    <name type="scientific">Legionella pneumophila subsp. pascullei</name>
    <dbReference type="NCBI Taxonomy" id="91890"/>
    <lineage>
        <taxon>Bacteria</taxon>
        <taxon>Pseudomonadati</taxon>
        <taxon>Pseudomonadota</taxon>
        <taxon>Gammaproteobacteria</taxon>
        <taxon>Legionellales</taxon>
        <taxon>Legionellaceae</taxon>
        <taxon>Legionella</taxon>
    </lineage>
</organism>
<dbReference type="PANTHER" id="PTHR44688:SF16">
    <property type="entry name" value="DNA-BINDING TRANSCRIPTIONAL ACTIVATOR DEVR_DOSR"/>
    <property type="match status" value="1"/>
</dbReference>
<accession>A0AAX2IWV5</accession>
<keyword evidence="2" id="KW-0238">DNA-binding</keyword>
<proteinExistence type="predicted"/>
<dbReference type="Proteomes" id="UP000249566">
    <property type="component" value="Chromosome 1"/>
</dbReference>
<dbReference type="InterPro" id="IPR016032">
    <property type="entry name" value="Sig_transdc_resp-reg_C-effctor"/>
</dbReference>
<protein>
    <submittedName>
        <fullName evidence="5">Transcriptional regulator LuxR</fullName>
    </submittedName>
</protein>